<dbReference type="Proteomes" id="UP000887581">
    <property type="component" value="Unplaced"/>
</dbReference>
<evidence type="ECO:0000256" key="1">
    <source>
        <dbReference type="SAM" id="MobiDB-lite"/>
    </source>
</evidence>
<reference evidence="3" key="1">
    <citation type="submission" date="2022-11" db="UniProtKB">
        <authorList>
            <consortium name="WormBaseParasite"/>
        </authorList>
    </citation>
    <scope>IDENTIFICATION</scope>
</reference>
<name>A0A915PZ39_9BILA</name>
<evidence type="ECO:0000313" key="2">
    <source>
        <dbReference type="Proteomes" id="UP000887581"/>
    </source>
</evidence>
<organism evidence="2 3">
    <name type="scientific">Setaria digitata</name>
    <dbReference type="NCBI Taxonomy" id="48799"/>
    <lineage>
        <taxon>Eukaryota</taxon>
        <taxon>Metazoa</taxon>
        <taxon>Ecdysozoa</taxon>
        <taxon>Nematoda</taxon>
        <taxon>Chromadorea</taxon>
        <taxon>Rhabditida</taxon>
        <taxon>Spirurina</taxon>
        <taxon>Spiruromorpha</taxon>
        <taxon>Filarioidea</taxon>
        <taxon>Setariidae</taxon>
        <taxon>Setaria</taxon>
    </lineage>
</organism>
<dbReference type="WBParaSite" id="sdigi.contig613.g9219.t1">
    <property type="protein sequence ID" value="sdigi.contig613.g9219.t1"/>
    <property type="gene ID" value="sdigi.contig613.g9219"/>
</dbReference>
<keyword evidence="2" id="KW-1185">Reference proteome</keyword>
<evidence type="ECO:0000313" key="3">
    <source>
        <dbReference type="WBParaSite" id="sdigi.contig613.g9219.t1"/>
    </source>
</evidence>
<feature type="compositionally biased region" description="Polar residues" evidence="1">
    <location>
        <begin position="94"/>
        <end position="104"/>
    </location>
</feature>
<feature type="region of interest" description="Disordered" evidence="1">
    <location>
        <begin position="70"/>
        <end position="125"/>
    </location>
</feature>
<accession>A0A915PZ39</accession>
<proteinExistence type="predicted"/>
<feature type="compositionally biased region" description="Basic and acidic residues" evidence="1">
    <location>
        <begin position="109"/>
        <end position="120"/>
    </location>
</feature>
<feature type="compositionally biased region" description="Polar residues" evidence="1">
    <location>
        <begin position="73"/>
        <end position="84"/>
    </location>
</feature>
<sequence>MFILVLCRWYNTLRPVQKEMQRQAVNLATVNESEEENEQSDQKQQILLRTNEGGEAFTDEDSIAFPEVAEFSDLTSSRSENSEINSDREDETVEYSSDYTTPYESVQELEQRTSDEDKSAEGSVVKGEARVVEGLLISGNVRKRSGKSSNSFEAADIIKASRNTVDGDGQERVIECVEQTDFTEQREYYLRRMAFLSQMLQSPAAAVAENSGQLADLNAPSTDPLSLHRNRTELVSESSGNSNFPWPTTCSAESSRAPLPFPSNPLPFLMLSGIQQSSDSYAHDNAPFYVDCSEVETFGRSNLQGSSYASDVVSLPLRRKSSLNNHPLFEESMDANNSEFGGSNRLSCQKLEISSEQFDHELDTVAKSVKHDETCVNATTMDVNVSCDSSFYDAETFIHLDFKSAVSNFGSYVLPCQNNMEDSVFAEVPEFKEQIYDSKAPDLIPDENDLFISCYDALFENKSSGGTPLIILTR</sequence>
<dbReference type="AlphaFoldDB" id="A0A915PZ39"/>
<protein>
    <submittedName>
        <fullName evidence="3">Protein WAVE</fullName>
    </submittedName>
</protein>